<protein>
    <recommendedName>
        <fullName evidence="4">Type II toxin-antitoxin system RelE/ParE family toxin</fullName>
    </recommendedName>
</protein>
<dbReference type="RefSeq" id="WP_344815040.1">
    <property type="nucleotide sequence ID" value="NZ_BAABCT010000001.1"/>
</dbReference>
<dbReference type="Pfam" id="PF05016">
    <property type="entry name" value="ParE_toxin"/>
    <property type="match status" value="1"/>
</dbReference>
<dbReference type="Proteomes" id="UP001500367">
    <property type="component" value="Unassembled WGS sequence"/>
</dbReference>
<comment type="caution">
    <text evidence="2">The sequence shown here is derived from an EMBL/GenBank/DDBJ whole genome shotgun (WGS) entry which is preliminary data.</text>
</comment>
<dbReference type="InterPro" id="IPR007712">
    <property type="entry name" value="RelE/ParE_toxin"/>
</dbReference>
<accession>A0ABP7VAG9</accession>
<dbReference type="Gene3D" id="3.30.2310.20">
    <property type="entry name" value="RelE-like"/>
    <property type="match status" value="1"/>
</dbReference>
<dbReference type="InterPro" id="IPR035093">
    <property type="entry name" value="RelE/ParE_toxin_dom_sf"/>
</dbReference>
<sequence>MGFRVIVSKKAQKEIENAIEYYSEINSKLALRFYNELSETYKKLELNPDYQIRHKNYRAIPLKVFPFLLFYVYDENSELIKILSCFHTSKNIKKYPK</sequence>
<evidence type="ECO:0000313" key="2">
    <source>
        <dbReference type="EMBL" id="GAA4061740.1"/>
    </source>
</evidence>
<proteinExistence type="predicted"/>
<dbReference type="EMBL" id="BAABCT010000001">
    <property type="protein sequence ID" value="GAA4061740.1"/>
    <property type="molecule type" value="Genomic_DNA"/>
</dbReference>
<keyword evidence="1" id="KW-1277">Toxin-antitoxin system</keyword>
<evidence type="ECO:0000256" key="1">
    <source>
        <dbReference type="ARBA" id="ARBA00022649"/>
    </source>
</evidence>
<reference evidence="3" key="1">
    <citation type="journal article" date="2019" name="Int. J. Syst. Evol. Microbiol.">
        <title>The Global Catalogue of Microorganisms (GCM) 10K type strain sequencing project: providing services to taxonomists for standard genome sequencing and annotation.</title>
        <authorList>
            <consortium name="The Broad Institute Genomics Platform"/>
            <consortium name="The Broad Institute Genome Sequencing Center for Infectious Disease"/>
            <person name="Wu L."/>
            <person name="Ma J."/>
        </authorList>
    </citation>
    <scope>NUCLEOTIDE SEQUENCE [LARGE SCALE GENOMIC DNA]</scope>
    <source>
        <strain evidence="3">JCM 17069</strain>
    </source>
</reference>
<organism evidence="2 3">
    <name type="scientific">Flavobacterium cheonanense</name>
    <dbReference type="NCBI Taxonomy" id="706183"/>
    <lineage>
        <taxon>Bacteria</taxon>
        <taxon>Pseudomonadati</taxon>
        <taxon>Bacteroidota</taxon>
        <taxon>Flavobacteriia</taxon>
        <taxon>Flavobacteriales</taxon>
        <taxon>Flavobacteriaceae</taxon>
        <taxon>Flavobacterium</taxon>
    </lineage>
</organism>
<evidence type="ECO:0008006" key="4">
    <source>
        <dbReference type="Google" id="ProtNLM"/>
    </source>
</evidence>
<evidence type="ECO:0000313" key="3">
    <source>
        <dbReference type="Proteomes" id="UP001500367"/>
    </source>
</evidence>
<name>A0ABP7VAG9_9FLAO</name>
<keyword evidence="3" id="KW-1185">Reference proteome</keyword>
<gene>
    <name evidence="2" type="ORF">GCM10022389_02790</name>
</gene>